<dbReference type="RefSeq" id="WP_147262696.1">
    <property type="nucleotide sequence ID" value="NZ_QNRK01000007.1"/>
</dbReference>
<protein>
    <submittedName>
        <fullName evidence="1">Uncharacterized protein</fullName>
    </submittedName>
</protein>
<name>A0A366FMW1_9HYPH</name>
<comment type="caution">
    <text evidence="1">The sequence shown here is derived from an EMBL/GenBank/DDBJ whole genome shotgun (WGS) entry which is preliminary data.</text>
</comment>
<dbReference type="OrthoDB" id="9153215at2"/>
<evidence type="ECO:0000313" key="2">
    <source>
        <dbReference type="Proteomes" id="UP000253529"/>
    </source>
</evidence>
<sequence length="156" mass="17389">MTISTDYASWLQAQMLGLYHEEWGLVYMLYGNLASVPNDTHERWQLGTDLIYRGLVCELVEVKDFGATTDRESFLHAIRSLDPSGDGVGFWHATIVWGAPRLDKLIETHFQSPDEHDETLNPAFIAALEQIFAESGVPWSDSPLLPILPAGTDLSA</sequence>
<accession>A0A366FMW1</accession>
<gene>
    <name evidence="1" type="ORF">DFR50_107171</name>
</gene>
<organism evidence="1 2">
    <name type="scientific">Roseiarcus fermentans</name>
    <dbReference type="NCBI Taxonomy" id="1473586"/>
    <lineage>
        <taxon>Bacteria</taxon>
        <taxon>Pseudomonadati</taxon>
        <taxon>Pseudomonadota</taxon>
        <taxon>Alphaproteobacteria</taxon>
        <taxon>Hyphomicrobiales</taxon>
        <taxon>Roseiarcaceae</taxon>
        <taxon>Roseiarcus</taxon>
    </lineage>
</organism>
<dbReference type="Proteomes" id="UP000253529">
    <property type="component" value="Unassembled WGS sequence"/>
</dbReference>
<proteinExistence type="predicted"/>
<reference evidence="1 2" key="1">
    <citation type="submission" date="2018-06" db="EMBL/GenBank/DDBJ databases">
        <title>Genomic Encyclopedia of Type Strains, Phase IV (KMG-IV): sequencing the most valuable type-strain genomes for metagenomic binning, comparative biology and taxonomic classification.</title>
        <authorList>
            <person name="Goeker M."/>
        </authorList>
    </citation>
    <scope>NUCLEOTIDE SEQUENCE [LARGE SCALE GENOMIC DNA]</scope>
    <source>
        <strain evidence="1 2">DSM 24875</strain>
    </source>
</reference>
<keyword evidence="2" id="KW-1185">Reference proteome</keyword>
<dbReference type="EMBL" id="QNRK01000007">
    <property type="protein sequence ID" value="RBP15901.1"/>
    <property type="molecule type" value="Genomic_DNA"/>
</dbReference>
<dbReference type="AlphaFoldDB" id="A0A366FMW1"/>
<evidence type="ECO:0000313" key="1">
    <source>
        <dbReference type="EMBL" id="RBP15901.1"/>
    </source>
</evidence>